<gene>
    <name evidence="1" type="ORF">HF526_15985</name>
</gene>
<comment type="caution">
    <text evidence="1">The sequence shown here is derived from an EMBL/GenBank/DDBJ whole genome shotgun (WGS) entry which is preliminary data.</text>
</comment>
<sequence length="176" mass="19930">MSRFAIRGGKPVDPGGNPFLTLGVNHADETNLKYPRNIGIRRRKYGSRESWIRDGVTADLHDRGFNTLDWTQEYVSGGWGEALDWFATKASPTGNWTPTELDPHRTGCESHAARAEDYGAALEAVLDQPWFAGWHWCENTGRGRGLKDPWDEPYRDLTDPMTEHNRRAAAAYRKDV</sequence>
<reference evidence="1 2" key="1">
    <citation type="submission" date="2020-04" db="EMBL/GenBank/DDBJ databases">
        <authorList>
            <person name="Klaysubun C."/>
            <person name="Duangmal K."/>
            <person name="Lipun K."/>
        </authorList>
    </citation>
    <scope>NUCLEOTIDE SEQUENCE [LARGE SCALE GENOMIC DNA]</scope>
    <source>
        <strain evidence="1 2">K10HN5</strain>
    </source>
</reference>
<evidence type="ECO:0000313" key="2">
    <source>
        <dbReference type="Proteomes" id="UP000820669"/>
    </source>
</evidence>
<keyword evidence="2" id="KW-1185">Reference proteome</keyword>
<dbReference type="Proteomes" id="UP000820669">
    <property type="component" value="Unassembled WGS sequence"/>
</dbReference>
<name>A0ABX1SE85_9PSEU</name>
<protein>
    <submittedName>
        <fullName evidence="1">Uncharacterized protein</fullName>
    </submittedName>
</protein>
<evidence type="ECO:0000313" key="1">
    <source>
        <dbReference type="EMBL" id="NMH98793.1"/>
    </source>
</evidence>
<dbReference type="EMBL" id="JAAXLA010000027">
    <property type="protein sequence ID" value="NMH98793.1"/>
    <property type="molecule type" value="Genomic_DNA"/>
</dbReference>
<dbReference type="Gene3D" id="3.20.20.80">
    <property type="entry name" value="Glycosidases"/>
    <property type="match status" value="1"/>
</dbReference>
<dbReference type="RefSeq" id="WP_169382239.1">
    <property type="nucleotide sequence ID" value="NZ_JAAXLA010000027.1"/>
</dbReference>
<accession>A0ABX1SE85</accession>
<organism evidence="1 2">
    <name type="scientific">Pseudonocardia acidicola</name>
    <dbReference type="NCBI Taxonomy" id="2724939"/>
    <lineage>
        <taxon>Bacteria</taxon>
        <taxon>Bacillati</taxon>
        <taxon>Actinomycetota</taxon>
        <taxon>Actinomycetes</taxon>
        <taxon>Pseudonocardiales</taxon>
        <taxon>Pseudonocardiaceae</taxon>
        <taxon>Pseudonocardia</taxon>
    </lineage>
</organism>
<proteinExistence type="predicted"/>